<feature type="transmembrane region" description="Helical" evidence="9">
    <location>
        <begin position="57"/>
        <end position="79"/>
    </location>
</feature>
<gene>
    <name evidence="12" type="ORF">GZH47_23585</name>
</gene>
<dbReference type="InterPro" id="IPR011527">
    <property type="entry name" value="ABC1_TM_dom"/>
</dbReference>
<dbReference type="AlphaFoldDB" id="A0A6C0P4W3"/>
<feature type="transmembrane region" description="Helical" evidence="9">
    <location>
        <begin position="156"/>
        <end position="177"/>
    </location>
</feature>
<dbReference type="Gene3D" id="1.20.1560.10">
    <property type="entry name" value="ABC transporter type 1, transmembrane domain"/>
    <property type="match status" value="1"/>
</dbReference>
<evidence type="ECO:0000256" key="4">
    <source>
        <dbReference type="ARBA" id="ARBA00022692"/>
    </source>
</evidence>
<evidence type="ECO:0000313" key="13">
    <source>
        <dbReference type="Proteomes" id="UP000479114"/>
    </source>
</evidence>
<dbReference type="KEGG" id="prz:GZH47_23585"/>
<evidence type="ECO:0000259" key="11">
    <source>
        <dbReference type="PROSITE" id="PS50929"/>
    </source>
</evidence>
<sequence length="583" mass="64301">MWLLKSYLKPYWKSALFAPLLMLLEVSMDLLQPTLMARIVNDGIGKGNLGLIQSTGLWMVIVALIGLIGGAGCTVYSTMASQNFGADLRNGLFQHVQKLSVRRLDELHAGSLITRLTNDVTQVQTFVQMMLRMIRSPLLVIGSLVMAVMISLKLTLILAVAVPALFLVLFVLIRTSFPLFTSVQSKLDRVNTVLQENLSGIRVVKSFVRADYERQRFARANQDFTGIAIKAGRIVALNMPFMMLIMNVSTVAVLWYGGAATWKGSLPVGDLIAFINYVTQLLFSMLMLGNMLSFIPRAQASAVRIQEVLDMEPEHDQPENEAPLAEAALRSGQIIFDNVSFAYDNDRKDYVLRNISFRAEPGQTVAILGATGAGKSSLVHLIPRFYDATEGRVIIDGCDVGDIPLDALRNRIGIVLQQTILFSGKIRDNISFGRPEATLEEIEAAAKAAAAHAFIRLLPDGYDTDLNQRGVNLSGGQKQRIAIARALLMQPDILILDDSTSALDLGTESRIQKALRTMMKQSTNLIIAQRISSVVDADKILVLDQGIIVAEGTHEQLLQSSAIYQDIYRSQWNEEDVSYVNAR</sequence>
<dbReference type="PROSITE" id="PS00211">
    <property type="entry name" value="ABC_TRANSPORTER_1"/>
    <property type="match status" value="1"/>
</dbReference>
<feature type="domain" description="ABC transmembrane type-1" evidence="11">
    <location>
        <begin position="16"/>
        <end position="297"/>
    </location>
</feature>
<evidence type="ECO:0000256" key="8">
    <source>
        <dbReference type="ARBA" id="ARBA00023136"/>
    </source>
</evidence>
<dbReference type="InterPro" id="IPR003439">
    <property type="entry name" value="ABC_transporter-like_ATP-bd"/>
</dbReference>
<protein>
    <submittedName>
        <fullName evidence="12">ABC transporter ATP-binding protein</fullName>
    </submittedName>
</protein>
<feature type="transmembrane region" description="Helical" evidence="9">
    <location>
        <begin position="234"/>
        <end position="257"/>
    </location>
</feature>
<dbReference type="GO" id="GO:0005886">
    <property type="term" value="C:plasma membrane"/>
    <property type="evidence" value="ECO:0007669"/>
    <property type="project" value="UniProtKB-SubCell"/>
</dbReference>
<feature type="domain" description="ABC transporter" evidence="10">
    <location>
        <begin position="334"/>
        <end position="570"/>
    </location>
</feature>
<reference evidence="12 13" key="1">
    <citation type="submission" date="2020-02" db="EMBL/GenBank/DDBJ databases">
        <title>Paenibacillus sp. nov., isolated from rhizosphere soil of tomato.</title>
        <authorList>
            <person name="Weon H.-Y."/>
            <person name="Lee S.A."/>
        </authorList>
    </citation>
    <scope>NUCLEOTIDE SEQUENCE [LARGE SCALE GENOMIC DNA]</scope>
    <source>
        <strain evidence="12 13">14171R-81</strain>
    </source>
</reference>
<keyword evidence="4 9" id="KW-0812">Transmembrane</keyword>
<dbReference type="InterPro" id="IPR039421">
    <property type="entry name" value="Type_1_exporter"/>
</dbReference>
<evidence type="ECO:0000256" key="3">
    <source>
        <dbReference type="ARBA" id="ARBA00022475"/>
    </source>
</evidence>
<keyword evidence="3" id="KW-1003">Cell membrane</keyword>
<dbReference type="Pfam" id="PF00664">
    <property type="entry name" value="ABC_membrane"/>
    <property type="match status" value="1"/>
</dbReference>
<evidence type="ECO:0000256" key="7">
    <source>
        <dbReference type="ARBA" id="ARBA00022989"/>
    </source>
</evidence>
<evidence type="ECO:0000256" key="9">
    <source>
        <dbReference type="SAM" id="Phobius"/>
    </source>
</evidence>
<dbReference type="SUPFAM" id="SSF52540">
    <property type="entry name" value="P-loop containing nucleoside triphosphate hydrolases"/>
    <property type="match status" value="1"/>
</dbReference>
<dbReference type="SUPFAM" id="SSF90123">
    <property type="entry name" value="ABC transporter transmembrane region"/>
    <property type="match status" value="1"/>
</dbReference>
<evidence type="ECO:0000313" key="12">
    <source>
        <dbReference type="EMBL" id="QHW33485.1"/>
    </source>
</evidence>
<evidence type="ECO:0000256" key="5">
    <source>
        <dbReference type="ARBA" id="ARBA00022741"/>
    </source>
</evidence>
<dbReference type="InterPro" id="IPR036640">
    <property type="entry name" value="ABC1_TM_sf"/>
</dbReference>
<keyword evidence="7 9" id="KW-1133">Transmembrane helix</keyword>
<evidence type="ECO:0000256" key="2">
    <source>
        <dbReference type="ARBA" id="ARBA00022448"/>
    </source>
</evidence>
<keyword evidence="6 12" id="KW-0067">ATP-binding</keyword>
<dbReference type="GO" id="GO:0016887">
    <property type="term" value="F:ATP hydrolysis activity"/>
    <property type="evidence" value="ECO:0007669"/>
    <property type="project" value="InterPro"/>
</dbReference>
<dbReference type="RefSeq" id="WP_162643480.1">
    <property type="nucleotide sequence ID" value="NZ_CP048286.1"/>
</dbReference>
<comment type="subcellular location">
    <subcellularLocation>
        <location evidence="1">Cell membrane</location>
        <topology evidence="1">Multi-pass membrane protein</topology>
    </subcellularLocation>
</comment>
<dbReference type="FunFam" id="1.20.1560.10:FF:000040">
    <property type="entry name" value="Multidrug ABC transporter ATP-binding protein"/>
    <property type="match status" value="1"/>
</dbReference>
<accession>A0A6C0P4W3</accession>
<dbReference type="PROSITE" id="PS50893">
    <property type="entry name" value="ABC_TRANSPORTER_2"/>
    <property type="match status" value="1"/>
</dbReference>
<dbReference type="PANTHER" id="PTHR43394:SF1">
    <property type="entry name" value="ATP-BINDING CASSETTE SUB-FAMILY B MEMBER 10, MITOCHONDRIAL"/>
    <property type="match status" value="1"/>
</dbReference>
<name>A0A6C0P4W3_9BACL</name>
<dbReference type="Gene3D" id="3.40.50.300">
    <property type="entry name" value="P-loop containing nucleotide triphosphate hydrolases"/>
    <property type="match status" value="1"/>
</dbReference>
<feature type="transmembrane region" description="Helical" evidence="9">
    <location>
        <begin position="133"/>
        <end position="150"/>
    </location>
</feature>
<keyword evidence="8 9" id="KW-0472">Membrane</keyword>
<dbReference type="CDD" id="cd18548">
    <property type="entry name" value="ABC_6TM_Tm287_like"/>
    <property type="match status" value="1"/>
</dbReference>
<dbReference type="EMBL" id="CP048286">
    <property type="protein sequence ID" value="QHW33485.1"/>
    <property type="molecule type" value="Genomic_DNA"/>
</dbReference>
<dbReference type="GO" id="GO:0005524">
    <property type="term" value="F:ATP binding"/>
    <property type="evidence" value="ECO:0007669"/>
    <property type="project" value="UniProtKB-KW"/>
</dbReference>
<dbReference type="InterPro" id="IPR027417">
    <property type="entry name" value="P-loop_NTPase"/>
</dbReference>
<dbReference type="InterPro" id="IPR017871">
    <property type="entry name" value="ABC_transporter-like_CS"/>
</dbReference>
<evidence type="ECO:0000256" key="6">
    <source>
        <dbReference type="ARBA" id="ARBA00022840"/>
    </source>
</evidence>
<dbReference type="FunFam" id="3.40.50.300:FF:000221">
    <property type="entry name" value="Multidrug ABC transporter ATP-binding protein"/>
    <property type="match status" value="1"/>
</dbReference>
<dbReference type="PROSITE" id="PS50929">
    <property type="entry name" value="ABC_TM1F"/>
    <property type="match status" value="1"/>
</dbReference>
<keyword evidence="2" id="KW-0813">Transport</keyword>
<evidence type="ECO:0000259" key="10">
    <source>
        <dbReference type="PROSITE" id="PS50893"/>
    </source>
</evidence>
<dbReference type="Proteomes" id="UP000479114">
    <property type="component" value="Chromosome"/>
</dbReference>
<feature type="transmembrane region" description="Helical" evidence="9">
    <location>
        <begin position="277"/>
        <end position="295"/>
    </location>
</feature>
<evidence type="ECO:0000256" key="1">
    <source>
        <dbReference type="ARBA" id="ARBA00004651"/>
    </source>
</evidence>
<dbReference type="PANTHER" id="PTHR43394">
    <property type="entry name" value="ATP-DEPENDENT PERMEASE MDL1, MITOCHONDRIAL"/>
    <property type="match status" value="1"/>
</dbReference>
<dbReference type="SMART" id="SM00382">
    <property type="entry name" value="AAA"/>
    <property type="match status" value="1"/>
</dbReference>
<dbReference type="Pfam" id="PF00005">
    <property type="entry name" value="ABC_tran"/>
    <property type="match status" value="1"/>
</dbReference>
<organism evidence="12 13">
    <name type="scientific">Paenibacillus rhizovicinus</name>
    <dbReference type="NCBI Taxonomy" id="2704463"/>
    <lineage>
        <taxon>Bacteria</taxon>
        <taxon>Bacillati</taxon>
        <taxon>Bacillota</taxon>
        <taxon>Bacilli</taxon>
        <taxon>Bacillales</taxon>
        <taxon>Paenibacillaceae</taxon>
        <taxon>Paenibacillus</taxon>
    </lineage>
</organism>
<keyword evidence="13" id="KW-1185">Reference proteome</keyword>
<keyword evidence="5" id="KW-0547">Nucleotide-binding</keyword>
<proteinExistence type="predicted"/>
<dbReference type="GO" id="GO:0015421">
    <property type="term" value="F:ABC-type oligopeptide transporter activity"/>
    <property type="evidence" value="ECO:0007669"/>
    <property type="project" value="TreeGrafter"/>
</dbReference>
<dbReference type="InterPro" id="IPR003593">
    <property type="entry name" value="AAA+_ATPase"/>
</dbReference>